<protein>
    <submittedName>
        <fullName evidence="1">Uncharacterized protein</fullName>
    </submittedName>
</protein>
<organism evidence="1">
    <name type="scientific">viral metagenome</name>
    <dbReference type="NCBI Taxonomy" id="1070528"/>
    <lineage>
        <taxon>unclassified sequences</taxon>
        <taxon>metagenomes</taxon>
        <taxon>organismal metagenomes</taxon>
    </lineage>
</organism>
<proteinExistence type="predicted"/>
<evidence type="ECO:0000313" key="1">
    <source>
        <dbReference type="EMBL" id="QJA72943.1"/>
    </source>
</evidence>
<evidence type="ECO:0000313" key="2">
    <source>
        <dbReference type="EMBL" id="QJA84849.1"/>
    </source>
</evidence>
<dbReference type="AlphaFoldDB" id="A0A6M3JSJ1"/>
<dbReference type="EMBL" id="MT142537">
    <property type="protein sequence ID" value="QJA84849.1"/>
    <property type="molecule type" value="Genomic_DNA"/>
</dbReference>
<dbReference type="EMBL" id="MT141990">
    <property type="protein sequence ID" value="QJA72943.1"/>
    <property type="molecule type" value="Genomic_DNA"/>
</dbReference>
<gene>
    <name evidence="1" type="ORF">MM415A02550_0003</name>
    <name evidence="2" type="ORF">MM415B02340_0009</name>
</gene>
<accession>A0A6M3JSJ1</accession>
<name>A0A6M3JSJ1_9ZZZZ</name>
<reference evidence="1" key="1">
    <citation type="submission" date="2020-03" db="EMBL/GenBank/DDBJ databases">
        <title>The deep terrestrial virosphere.</title>
        <authorList>
            <person name="Holmfeldt K."/>
            <person name="Nilsson E."/>
            <person name="Simone D."/>
            <person name="Lopez-Fernandez M."/>
            <person name="Wu X."/>
            <person name="de Brujin I."/>
            <person name="Lundin D."/>
            <person name="Andersson A."/>
            <person name="Bertilsson S."/>
            <person name="Dopson M."/>
        </authorList>
    </citation>
    <scope>NUCLEOTIDE SEQUENCE</scope>
    <source>
        <strain evidence="1">MM415A02550</strain>
        <strain evidence="2">MM415B02340</strain>
    </source>
</reference>
<sequence>MNHNQIRFAQLTGNSQVEFQQAWDELVRYTTDKARGYFDDGVSLDEAVDEVMSGENDSVTSWLIKIKNKPEIVNTEKNAWGYLKKLIRNRLAKLSKTRDYYPSSLGLSSGDIDSDSEDSDDEITPSSYRAFTPVEKEVKTKDSIIFLYALGMTQTEIVRDLEVDKGYVSRIIKKSAKEIEELKAIKANFANGYKVD</sequence>